<feature type="compositionally biased region" description="Polar residues" evidence="1">
    <location>
        <begin position="95"/>
        <end position="105"/>
    </location>
</feature>
<sequence>MSIAVSTTTNSGSSKDFAAFEDDDGQKCTVHPDWCTETGIHDAHFGARHVVMGNDGRELLNSGLLDFTGSGPVIGLSETDTDATEAVRRRRSCAGSPTTSKPSQT</sequence>
<evidence type="ECO:0000313" key="2">
    <source>
        <dbReference type="EMBL" id="MFD0314682.1"/>
    </source>
</evidence>
<gene>
    <name evidence="2" type="ORF">ACFQZ6_10650</name>
</gene>
<evidence type="ECO:0000256" key="1">
    <source>
        <dbReference type="SAM" id="MobiDB-lite"/>
    </source>
</evidence>
<dbReference type="EMBL" id="JBHTEB010000001">
    <property type="protein sequence ID" value="MFD0314682.1"/>
    <property type="molecule type" value="Genomic_DNA"/>
</dbReference>
<accession>A0ABW2W7Y6</accession>
<dbReference type="RefSeq" id="WP_381607019.1">
    <property type="nucleotide sequence ID" value="NZ_JBHTEB010000001.1"/>
</dbReference>
<evidence type="ECO:0000313" key="3">
    <source>
        <dbReference type="Proteomes" id="UP001597023"/>
    </source>
</evidence>
<protein>
    <submittedName>
        <fullName evidence="2">Uncharacterized protein</fullName>
    </submittedName>
</protein>
<proteinExistence type="predicted"/>
<feature type="compositionally biased region" description="Polar residues" evidence="1">
    <location>
        <begin position="1"/>
        <end position="14"/>
    </location>
</feature>
<feature type="region of interest" description="Disordered" evidence="1">
    <location>
        <begin position="1"/>
        <end position="25"/>
    </location>
</feature>
<keyword evidence="3" id="KW-1185">Reference proteome</keyword>
<organism evidence="2 3">
    <name type="scientific">Streptomyces flavalbus</name>
    <dbReference type="NCBI Taxonomy" id="2665155"/>
    <lineage>
        <taxon>Bacteria</taxon>
        <taxon>Bacillati</taxon>
        <taxon>Actinomycetota</taxon>
        <taxon>Actinomycetes</taxon>
        <taxon>Kitasatosporales</taxon>
        <taxon>Streptomycetaceae</taxon>
        <taxon>Streptomyces</taxon>
    </lineage>
</organism>
<dbReference type="Proteomes" id="UP001597023">
    <property type="component" value="Unassembled WGS sequence"/>
</dbReference>
<reference evidence="3" key="1">
    <citation type="journal article" date="2019" name="Int. J. Syst. Evol. Microbiol.">
        <title>The Global Catalogue of Microorganisms (GCM) 10K type strain sequencing project: providing services to taxonomists for standard genome sequencing and annotation.</title>
        <authorList>
            <consortium name="The Broad Institute Genomics Platform"/>
            <consortium name="The Broad Institute Genome Sequencing Center for Infectious Disease"/>
            <person name="Wu L."/>
            <person name="Ma J."/>
        </authorList>
    </citation>
    <scope>NUCLEOTIDE SEQUENCE [LARGE SCALE GENOMIC DNA]</scope>
    <source>
        <strain evidence="3">CGMCC 4.7400</strain>
    </source>
</reference>
<comment type="caution">
    <text evidence="2">The sequence shown here is derived from an EMBL/GenBank/DDBJ whole genome shotgun (WGS) entry which is preliminary data.</text>
</comment>
<feature type="region of interest" description="Disordered" evidence="1">
    <location>
        <begin position="76"/>
        <end position="105"/>
    </location>
</feature>
<name>A0ABW2W7Y6_9ACTN</name>